<gene>
    <name evidence="1" type="ORF">CYLTODRAFT_492614</name>
</gene>
<protein>
    <recommendedName>
        <fullName evidence="3">F-box domain-containing protein</fullName>
    </recommendedName>
</protein>
<proteinExistence type="predicted"/>
<dbReference type="AlphaFoldDB" id="A0A0D7B4E0"/>
<organism evidence="1 2">
    <name type="scientific">Cylindrobasidium torrendii FP15055 ss-10</name>
    <dbReference type="NCBI Taxonomy" id="1314674"/>
    <lineage>
        <taxon>Eukaryota</taxon>
        <taxon>Fungi</taxon>
        <taxon>Dikarya</taxon>
        <taxon>Basidiomycota</taxon>
        <taxon>Agaricomycotina</taxon>
        <taxon>Agaricomycetes</taxon>
        <taxon>Agaricomycetidae</taxon>
        <taxon>Agaricales</taxon>
        <taxon>Marasmiineae</taxon>
        <taxon>Physalacriaceae</taxon>
        <taxon>Cylindrobasidium</taxon>
    </lineage>
</organism>
<dbReference type="Proteomes" id="UP000054007">
    <property type="component" value="Unassembled WGS sequence"/>
</dbReference>
<evidence type="ECO:0000313" key="2">
    <source>
        <dbReference type="Proteomes" id="UP000054007"/>
    </source>
</evidence>
<evidence type="ECO:0000313" key="1">
    <source>
        <dbReference type="EMBL" id="KIY65054.1"/>
    </source>
</evidence>
<keyword evidence="2" id="KW-1185">Reference proteome</keyword>
<accession>A0A0D7B4E0</accession>
<evidence type="ECO:0008006" key="3">
    <source>
        <dbReference type="Google" id="ProtNLM"/>
    </source>
</evidence>
<name>A0A0D7B4E0_9AGAR</name>
<reference evidence="1 2" key="1">
    <citation type="journal article" date="2015" name="Fungal Genet. Biol.">
        <title>Evolution of novel wood decay mechanisms in Agaricales revealed by the genome sequences of Fistulina hepatica and Cylindrobasidium torrendii.</title>
        <authorList>
            <person name="Floudas D."/>
            <person name="Held B.W."/>
            <person name="Riley R."/>
            <person name="Nagy L.G."/>
            <person name="Koehler G."/>
            <person name="Ransdell A.S."/>
            <person name="Younus H."/>
            <person name="Chow J."/>
            <person name="Chiniquy J."/>
            <person name="Lipzen A."/>
            <person name="Tritt A."/>
            <person name="Sun H."/>
            <person name="Haridas S."/>
            <person name="LaButti K."/>
            <person name="Ohm R.A."/>
            <person name="Kues U."/>
            <person name="Blanchette R.A."/>
            <person name="Grigoriev I.V."/>
            <person name="Minto R.E."/>
            <person name="Hibbett D.S."/>
        </authorList>
    </citation>
    <scope>NUCLEOTIDE SEQUENCE [LARGE SCALE GENOMIC DNA]</scope>
    <source>
        <strain evidence="1 2">FP15055 ss-10</strain>
    </source>
</reference>
<dbReference type="EMBL" id="KN880606">
    <property type="protein sequence ID" value="KIY65054.1"/>
    <property type="molecule type" value="Genomic_DNA"/>
</dbReference>
<sequence>MPTADPPTAMPPSYGIITRRQTRSATKRFPILYESLPPELQLDIKVWAVLMLRDHFRSEQAAGRLRMSVPRAMYNFLRALRLRTLRTVVLANIVISDNEHMESYLHGVQVTRWVGTAVRTLTVNGSGMELDIDWTIFARARTYMLHLETISFVALSLEETDLAFVQGLKHVSLLRCILTRAGLAAAMALLSSLCSRYNVILDDEGAIVGPYVMRHVDFAAASEGESRVYAEVLGEVVSVDHLMVRGVAKGWTLQGDAPVNKLVCLWGLPRYIYAHSAMKDLTLGVMDSNIADVVDLLPTNYRGRLTVSVDVAFGVDPGMMEPLWRALARVRSARVRVVFTLRARTLAQATEEMESDFAGRLAVSNVIDGVQLCSGVAVTIQQCVSGPLYRSI</sequence>